<gene>
    <name evidence="4" type="ORF">DM813_23585</name>
</gene>
<dbReference type="Pfam" id="PF00005">
    <property type="entry name" value="ABC_tran"/>
    <property type="match status" value="1"/>
</dbReference>
<dbReference type="SMART" id="SM00382">
    <property type="entry name" value="AAA"/>
    <property type="match status" value="1"/>
</dbReference>
<name>A0A443ZK63_9PSED</name>
<dbReference type="Proteomes" id="UP000288983">
    <property type="component" value="Unassembled WGS sequence"/>
</dbReference>
<dbReference type="InterPro" id="IPR027417">
    <property type="entry name" value="P-loop_NTPase"/>
</dbReference>
<dbReference type="PANTHER" id="PTHR24220">
    <property type="entry name" value="IMPORT ATP-BINDING PROTEIN"/>
    <property type="match status" value="1"/>
</dbReference>
<sequence length="222" mass="24060">MLVVEQLCKSFTTAQGTLPVLQGVDLRLARGSSLALMGESGSGKSTLLHLLAGLDRADSGRILIDDEPLDGRSEAALARWRRQGIGLVFQQYNLISSLDVAANLAFQARLAGRFEARWQDYLTRQLGLADLLQRYPEQLSGGQQQRVAIGRALAARPALLLADEPTGSLDEASSDQVLELMLQLVAEAGSSVLMVTHSQRLALRLEQRCLLQDGRVQDGAGR</sequence>
<dbReference type="RefSeq" id="WP_128325777.1">
    <property type="nucleotide sequence ID" value="NZ_QJRG01000048.1"/>
</dbReference>
<accession>A0A443ZK63</accession>
<dbReference type="GO" id="GO:0005524">
    <property type="term" value="F:ATP binding"/>
    <property type="evidence" value="ECO:0007669"/>
    <property type="project" value="UniProtKB-KW"/>
</dbReference>
<keyword evidence="1" id="KW-0547">Nucleotide-binding</keyword>
<evidence type="ECO:0000313" key="5">
    <source>
        <dbReference type="Proteomes" id="UP000288983"/>
    </source>
</evidence>
<dbReference type="GO" id="GO:0005886">
    <property type="term" value="C:plasma membrane"/>
    <property type="evidence" value="ECO:0007669"/>
    <property type="project" value="TreeGrafter"/>
</dbReference>
<dbReference type="AlphaFoldDB" id="A0A443ZK63"/>
<dbReference type="PROSITE" id="PS50893">
    <property type="entry name" value="ABC_TRANSPORTER_2"/>
    <property type="match status" value="1"/>
</dbReference>
<dbReference type="PROSITE" id="PS00211">
    <property type="entry name" value="ABC_TRANSPORTER_1"/>
    <property type="match status" value="1"/>
</dbReference>
<dbReference type="GO" id="GO:0016887">
    <property type="term" value="F:ATP hydrolysis activity"/>
    <property type="evidence" value="ECO:0007669"/>
    <property type="project" value="InterPro"/>
</dbReference>
<dbReference type="InterPro" id="IPR015854">
    <property type="entry name" value="ABC_transpr_LolD-like"/>
</dbReference>
<keyword evidence="2 4" id="KW-0067">ATP-binding</keyword>
<comment type="caution">
    <text evidence="4">The sequence shown here is derived from an EMBL/GenBank/DDBJ whole genome shotgun (WGS) entry which is preliminary data.</text>
</comment>
<dbReference type="GO" id="GO:0022857">
    <property type="term" value="F:transmembrane transporter activity"/>
    <property type="evidence" value="ECO:0007669"/>
    <property type="project" value="TreeGrafter"/>
</dbReference>
<evidence type="ECO:0000256" key="2">
    <source>
        <dbReference type="ARBA" id="ARBA00022840"/>
    </source>
</evidence>
<dbReference type="SUPFAM" id="SSF52540">
    <property type="entry name" value="P-loop containing nucleoside triphosphate hydrolases"/>
    <property type="match status" value="1"/>
</dbReference>
<dbReference type="InterPro" id="IPR003439">
    <property type="entry name" value="ABC_transporter-like_ATP-bd"/>
</dbReference>
<dbReference type="OrthoDB" id="9801477at2"/>
<protein>
    <submittedName>
        <fullName evidence="4">ABC transporter ATP-binding protein</fullName>
    </submittedName>
</protein>
<dbReference type="EMBL" id="QJRG01000048">
    <property type="protein sequence ID" value="RWU19290.1"/>
    <property type="molecule type" value="Genomic_DNA"/>
</dbReference>
<organism evidence="4 5">
    <name type="scientific">Pseudomonas alkylphenolica</name>
    <dbReference type="NCBI Taxonomy" id="237609"/>
    <lineage>
        <taxon>Bacteria</taxon>
        <taxon>Pseudomonadati</taxon>
        <taxon>Pseudomonadota</taxon>
        <taxon>Gammaproteobacteria</taxon>
        <taxon>Pseudomonadales</taxon>
        <taxon>Pseudomonadaceae</taxon>
        <taxon>Pseudomonas</taxon>
    </lineage>
</organism>
<dbReference type="Gene3D" id="3.40.50.300">
    <property type="entry name" value="P-loop containing nucleotide triphosphate hydrolases"/>
    <property type="match status" value="1"/>
</dbReference>
<feature type="domain" description="ABC transporter" evidence="3">
    <location>
        <begin position="2"/>
        <end position="222"/>
    </location>
</feature>
<evidence type="ECO:0000256" key="1">
    <source>
        <dbReference type="ARBA" id="ARBA00022741"/>
    </source>
</evidence>
<dbReference type="STRING" id="237609.PSAKL28_18240"/>
<proteinExistence type="predicted"/>
<reference evidence="4 5" key="1">
    <citation type="submission" date="2018-06" db="EMBL/GenBank/DDBJ databases">
        <title>Bacteria isolated from soil of Wuhan.</title>
        <authorList>
            <person name="Wei X."/>
            <person name="Chunhua H."/>
        </authorList>
    </citation>
    <scope>NUCLEOTIDE SEQUENCE [LARGE SCALE GENOMIC DNA]</scope>
    <source>
        <strain evidence="5">xwS2</strain>
    </source>
</reference>
<evidence type="ECO:0000259" key="3">
    <source>
        <dbReference type="PROSITE" id="PS50893"/>
    </source>
</evidence>
<evidence type="ECO:0000313" key="4">
    <source>
        <dbReference type="EMBL" id="RWU19290.1"/>
    </source>
</evidence>
<dbReference type="InterPro" id="IPR003593">
    <property type="entry name" value="AAA+_ATPase"/>
</dbReference>
<dbReference type="InterPro" id="IPR017871">
    <property type="entry name" value="ABC_transporter-like_CS"/>
</dbReference>
<dbReference type="PANTHER" id="PTHR24220:SF659">
    <property type="entry name" value="TRANSPORTER, PUTATIVE-RELATED"/>
    <property type="match status" value="1"/>
</dbReference>